<keyword evidence="2" id="KW-1185">Reference proteome</keyword>
<dbReference type="Proteomes" id="UP000555393">
    <property type="component" value="Unassembled WGS sequence"/>
</dbReference>
<sequence>MASLIINNDLPGIAVGGDRFLKEPARRSQIQALGKHEIKLLTFAVSRSAQISPFAPNLNVGLINTPLIDSAPLLHLSLFCDLMRVANTSSVSMSHDRL</sequence>
<dbReference type="EMBL" id="JACIIU010000049">
    <property type="protein sequence ID" value="MBB6262609.1"/>
    <property type="molecule type" value="Genomic_DNA"/>
</dbReference>
<comment type="caution">
    <text evidence="1">The sequence shown here is derived from an EMBL/GenBank/DDBJ whole genome shotgun (WGS) entry which is preliminary data.</text>
</comment>
<proteinExistence type="predicted"/>
<protein>
    <submittedName>
        <fullName evidence="1">Uncharacterized protein</fullName>
    </submittedName>
</protein>
<organism evidence="1 2">
    <name type="scientific">Paenochrobactrum gallinarii</name>
    <dbReference type="NCBI Taxonomy" id="643673"/>
    <lineage>
        <taxon>Bacteria</taxon>
        <taxon>Pseudomonadati</taxon>
        <taxon>Pseudomonadota</taxon>
        <taxon>Alphaproteobacteria</taxon>
        <taxon>Hyphomicrobiales</taxon>
        <taxon>Brucellaceae</taxon>
        <taxon>Paenochrobactrum</taxon>
    </lineage>
</organism>
<gene>
    <name evidence="1" type="ORF">FHS77_003191</name>
</gene>
<accession>A0A841M4C6</accession>
<dbReference type="AlphaFoldDB" id="A0A841M4C6"/>
<reference evidence="1 2" key="1">
    <citation type="submission" date="2020-08" db="EMBL/GenBank/DDBJ databases">
        <title>Genomic Encyclopedia of Type Strains, Phase IV (KMG-IV): sequencing the most valuable type-strain genomes for metagenomic binning, comparative biology and taxonomic classification.</title>
        <authorList>
            <person name="Goeker M."/>
        </authorList>
    </citation>
    <scope>NUCLEOTIDE SEQUENCE [LARGE SCALE GENOMIC DNA]</scope>
    <source>
        <strain evidence="1 2">DSM 22336</strain>
    </source>
</reference>
<evidence type="ECO:0000313" key="1">
    <source>
        <dbReference type="EMBL" id="MBB6262609.1"/>
    </source>
</evidence>
<evidence type="ECO:0000313" key="2">
    <source>
        <dbReference type="Proteomes" id="UP000555393"/>
    </source>
</evidence>
<name>A0A841M4C6_9HYPH</name>